<dbReference type="EMBL" id="ADAS02000055">
    <property type="protein sequence ID" value="OAV93088.1"/>
    <property type="molecule type" value="Genomic_DNA"/>
</dbReference>
<reference evidence="3 4" key="3">
    <citation type="journal article" date="2017" name="G3 (Bethesda)">
        <title>Comparative analysis highlights variable genome content of wheat rusts and divergence of the mating loci.</title>
        <authorList>
            <person name="Cuomo C.A."/>
            <person name="Bakkeren G."/>
            <person name="Khalil H.B."/>
            <person name="Panwar V."/>
            <person name="Joly D."/>
            <person name="Linning R."/>
            <person name="Sakthikumar S."/>
            <person name="Song X."/>
            <person name="Adiconis X."/>
            <person name="Fan L."/>
            <person name="Goldberg J.M."/>
            <person name="Levin J.Z."/>
            <person name="Young S."/>
            <person name="Zeng Q."/>
            <person name="Anikster Y."/>
            <person name="Bruce M."/>
            <person name="Wang M."/>
            <person name="Yin C."/>
            <person name="McCallum B."/>
            <person name="Szabo L.J."/>
            <person name="Hulbert S."/>
            <person name="Chen X."/>
            <person name="Fellers J.P."/>
        </authorList>
    </citation>
    <scope>NUCLEOTIDE SEQUENCE</scope>
    <source>
        <strain evidence="4">Isolate 1-1 / race 1 (BBBD)</strain>
        <strain evidence="3">isolate 1-1 / race 1 (BBBD)</strain>
    </source>
</reference>
<feature type="region of interest" description="Disordered" evidence="1">
    <location>
        <begin position="61"/>
        <end position="88"/>
    </location>
</feature>
<evidence type="ECO:0000313" key="4">
    <source>
        <dbReference type="Proteomes" id="UP000005240"/>
    </source>
</evidence>
<evidence type="ECO:0000313" key="3">
    <source>
        <dbReference type="EnsemblFungi" id="PTTG_27428-t43_1-p1"/>
    </source>
</evidence>
<reference evidence="3" key="4">
    <citation type="submission" date="2025-05" db="UniProtKB">
        <authorList>
            <consortium name="EnsemblFungi"/>
        </authorList>
    </citation>
    <scope>IDENTIFICATION</scope>
    <source>
        <strain evidence="3">isolate 1-1 / race 1 (BBBD)</strain>
    </source>
</reference>
<evidence type="ECO:0000256" key="1">
    <source>
        <dbReference type="SAM" id="MobiDB-lite"/>
    </source>
</evidence>
<dbReference type="AlphaFoldDB" id="A0A180GKU4"/>
<evidence type="ECO:0000313" key="2">
    <source>
        <dbReference type="EMBL" id="OAV93088.1"/>
    </source>
</evidence>
<reference evidence="2" key="1">
    <citation type="submission" date="2009-11" db="EMBL/GenBank/DDBJ databases">
        <authorList>
            <consortium name="The Broad Institute Genome Sequencing Platform"/>
            <person name="Ward D."/>
            <person name="Feldgarden M."/>
            <person name="Earl A."/>
            <person name="Young S.K."/>
            <person name="Zeng Q."/>
            <person name="Koehrsen M."/>
            <person name="Alvarado L."/>
            <person name="Berlin A."/>
            <person name="Bochicchio J."/>
            <person name="Borenstein D."/>
            <person name="Chapman S.B."/>
            <person name="Chen Z."/>
            <person name="Engels R."/>
            <person name="Freedman E."/>
            <person name="Gellesch M."/>
            <person name="Goldberg J."/>
            <person name="Griggs A."/>
            <person name="Gujja S."/>
            <person name="Heilman E."/>
            <person name="Heiman D."/>
            <person name="Hepburn T."/>
            <person name="Howarth C."/>
            <person name="Jen D."/>
            <person name="Larson L."/>
            <person name="Lewis B."/>
            <person name="Mehta T."/>
            <person name="Park D."/>
            <person name="Pearson M."/>
            <person name="Roberts A."/>
            <person name="Saif S."/>
            <person name="Shea T."/>
            <person name="Shenoy N."/>
            <person name="Sisk P."/>
            <person name="Stolte C."/>
            <person name="Sykes S."/>
            <person name="Thomson T."/>
            <person name="Walk T."/>
            <person name="White J."/>
            <person name="Yandava C."/>
            <person name="Izard J."/>
            <person name="Baranova O.V."/>
            <person name="Blanton J.M."/>
            <person name="Tanner A.C."/>
            <person name="Dewhirst F.E."/>
            <person name="Haas B."/>
            <person name="Nusbaum C."/>
            <person name="Birren B."/>
        </authorList>
    </citation>
    <scope>NUCLEOTIDE SEQUENCE [LARGE SCALE GENOMIC DNA]</scope>
    <source>
        <strain evidence="2">1-1 BBBD Race 1</strain>
    </source>
</reference>
<proteinExistence type="predicted"/>
<dbReference type="Proteomes" id="UP000005240">
    <property type="component" value="Unassembled WGS sequence"/>
</dbReference>
<organism evidence="2">
    <name type="scientific">Puccinia triticina (isolate 1-1 / race 1 (BBBD))</name>
    <name type="common">Brown leaf rust fungus</name>
    <dbReference type="NCBI Taxonomy" id="630390"/>
    <lineage>
        <taxon>Eukaryota</taxon>
        <taxon>Fungi</taxon>
        <taxon>Dikarya</taxon>
        <taxon>Basidiomycota</taxon>
        <taxon>Pucciniomycotina</taxon>
        <taxon>Pucciniomycetes</taxon>
        <taxon>Pucciniales</taxon>
        <taxon>Pucciniaceae</taxon>
        <taxon>Puccinia</taxon>
    </lineage>
</organism>
<sequence length="88" mass="9467">MAARRPPSQAFSAASSSIASCLEPAGFDLSTPRPHSARRAVSGRTLASPIAWMQLVVVPDDPSLSRPSWLERTPISRASPDLNPKDRD</sequence>
<dbReference type="PROSITE" id="PS51257">
    <property type="entry name" value="PROKAR_LIPOPROTEIN"/>
    <property type="match status" value="1"/>
</dbReference>
<gene>
    <name evidence="2" type="ORF">PTTG_27428</name>
</gene>
<dbReference type="VEuPathDB" id="FungiDB:PTTG_27428"/>
<keyword evidence="4" id="KW-1185">Reference proteome</keyword>
<dbReference type="EnsemblFungi" id="PTTG_27428-t43_1">
    <property type="protein sequence ID" value="PTTG_27428-t43_1-p1"/>
    <property type="gene ID" value="PTTG_27428"/>
</dbReference>
<protein>
    <submittedName>
        <fullName evidence="2 3">Uncharacterized protein</fullName>
    </submittedName>
</protein>
<accession>A0A180GKU4</accession>
<name>A0A180GKU4_PUCT1</name>
<reference evidence="2" key="2">
    <citation type="submission" date="2016-05" db="EMBL/GenBank/DDBJ databases">
        <title>Comparative analysis highlights variable genome content of wheat rusts and divergence of the mating loci.</title>
        <authorList>
            <person name="Cuomo C.A."/>
            <person name="Bakkeren G."/>
            <person name="Szabo L."/>
            <person name="Khalil H."/>
            <person name="Joly D."/>
            <person name="Goldberg J."/>
            <person name="Young S."/>
            <person name="Zeng Q."/>
            <person name="Fellers J."/>
        </authorList>
    </citation>
    <scope>NUCLEOTIDE SEQUENCE [LARGE SCALE GENOMIC DNA]</scope>
    <source>
        <strain evidence="2">1-1 BBBD Race 1</strain>
    </source>
</reference>